<dbReference type="PANTHER" id="PTHR46382">
    <property type="entry name" value="PHOSPHATIDATE CYTIDYLYLTRANSFERASE"/>
    <property type="match status" value="1"/>
</dbReference>
<evidence type="ECO:0000256" key="4">
    <source>
        <dbReference type="ARBA" id="ARBA00005189"/>
    </source>
</evidence>
<evidence type="ECO:0000256" key="5">
    <source>
        <dbReference type="ARBA" id="ARBA00010185"/>
    </source>
</evidence>
<accession>A0ABW3JAD9</accession>
<dbReference type="EC" id="2.7.7.41" evidence="6 18"/>
<comment type="similarity">
    <text evidence="5 18">Belongs to the CDS family.</text>
</comment>
<keyword evidence="13 19" id="KW-1133">Transmembrane helix</keyword>
<evidence type="ECO:0000256" key="15">
    <source>
        <dbReference type="ARBA" id="ARBA00023136"/>
    </source>
</evidence>
<proteinExistence type="inferred from homology"/>
<name>A0ABW3JAD9_9HYPH</name>
<keyword evidence="15 19" id="KW-0472">Membrane</keyword>
<dbReference type="EMBL" id="JBHTJO010000001">
    <property type="protein sequence ID" value="MFD0987253.1"/>
    <property type="molecule type" value="Genomic_DNA"/>
</dbReference>
<evidence type="ECO:0000256" key="13">
    <source>
        <dbReference type="ARBA" id="ARBA00022989"/>
    </source>
</evidence>
<organism evidence="20 21">
    <name type="scientific">Methyloligella solikamskensis</name>
    <dbReference type="NCBI Taxonomy" id="1177756"/>
    <lineage>
        <taxon>Bacteria</taxon>
        <taxon>Pseudomonadati</taxon>
        <taxon>Pseudomonadota</taxon>
        <taxon>Alphaproteobacteria</taxon>
        <taxon>Hyphomicrobiales</taxon>
        <taxon>Hyphomicrobiaceae</taxon>
        <taxon>Methyloligella</taxon>
    </lineage>
</organism>
<dbReference type="Pfam" id="PF01148">
    <property type="entry name" value="CTP_transf_1"/>
    <property type="match status" value="1"/>
</dbReference>
<comment type="caution">
    <text evidence="20">The sequence shown here is derived from an EMBL/GenBank/DDBJ whole genome shotgun (WGS) entry which is preliminary data.</text>
</comment>
<evidence type="ECO:0000256" key="8">
    <source>
        <dbReference type="ARBA" id="ARBA00022475"/>
    </source>
</evidence>
<evidence type="ECO:0000256" key="1">
    <source>
        <dbReference type="ARBA" id="ARBA00001698"/>
    </source>
</evidence>
<dbReference type="RefSeq" id="WP_379088880.1">
    <property type="nucleotide sequence ID" value="NZ_JBHTJO010000001.1"/>
</dbReference>
<evidence type="ECO:0000256" key="17">
    <source>
        <dbReference type="ARBA" id="ARBA00023264"/>
    </source>
</evidence>
<keyword evidence="8" id="KW-1003">Cell membrane</keyword>
<comment type="pathway">
    <text evidence="4">Lipid metabolism.</text>
</comment>
<feature type="transmembrane region" description="Helical" evidence="19">
    <location>
        <begin position="211"/>
        <end position="230"/>
    </location>
</feature>
<sequence length="285" mass="29956">MNEPNHASATGTEPRKAQSEFLTRVISACFMAVFAIAAVLAGSWAFALLVIVAGLIVNWEWARMVRGSGHDKLALMQGAALLAIVVLTETARYLEATAVLGLAVVATILMSYRKHMLPWSLAGLAYFLLPAMALIWLRSDPEYGTVALLFVMVIAWTADSAAYVGGRLIGGPKLAPRISPKKTWAGFASGVFFSALVGILAGAFLLESNAIALGLVAIVLALAGILGDLLESGVKRRFNAKDTSSLIPGHGGLLDRIDGLLIASLAAAAIGFRDMAAPGQGLIQW</sequence>
<keyword evidence="16" id="KW-0594">Phospholipid biosynthesis</keyword>
<reference evidence="21" key="1">
    <citation type="journal article" date="2019" name="Int. J. Syst. Evol. Microbiol.">
        <title>The Global Catalogue of Microorganisms (GCM) 10K type strain sequencing project: providing services to taxonomists for standard genome sequencing and annotation.</title>
        <authorList>
            <consortium name="The Broad Institute Genomics Platform"/>
            <consortium name="The Broad Institute Genome Sequencing Center for Infectious Disease"/>
            <person name="Wu L."/>
            <person name="Ma J."/>
        </authorList>
    </citation>
    <scope>NUCLEOTIDE SEQUENCE [LARGE SCALE GENOMIC DNA]</scope>
    <source>
        <strain evidence="21">CCUG 61697</strain>
    </source>
</reference>
<evidence type="ECO:0000256" key="6">
    <source>
        <dbReference type="ARBA" id="ARBA00012487"/>
    </source>
</evidence>
<dbReference type="Proteomes" id="UP001597102">
    <property type="component" value="Unassembled WGS sequence"/>
</dbReference>
<comment type="pathway">
    <text evidence="3 18">Phospholipid metabolism; CDP-diacylglycerol biosynthesis; CDP-diacylglycerol from sn-glycerol 3-phosphate: step 3/3.</text>
</comment>
<protein>
    <recommendedName>
        <fullName evidence="7 18">Phosphatidate cytidylyltransferase</fullName>
        <ecNumber evidence="6 18">2.7.7.41</ecNumber>
    </recommendedName>
</protein>
<evidence type="ECO:0000256" key="3">
    <source>
        <dbReference type="ARBA" id="ARBA00005119"/>
    </source>
</evidence>
<evidence type="ECO:0000256" key="11">
    <source>
        <dbReference type="ARBA" id="ARBA00022692"/>
    </source>
</evidence>
<feature type="transmembrane region" description="Helical" evidence="19">
    <location>
        <begin position="143"/>
        <end position="164"/>
    </location>
</feature>
<feature type="transmembrane region" description="Helical" evidence="19">
    <location>
        <begin position="119"/>
        <end position="137"/>
    </location>
</feature>
<comment type="subcellular location">
    <subcellularLocation>
        <location evidence="2">Cell membrane</location>
        <topology evidence="2">Multi-pass membrane protein</topology>
    </subcellularLocation>
</comment>
<feature type="transmembrane region" description="Helical" evidence="19">
    <location>
        <begin position="184"/>
        <end position="205"/>
    </location>
</feature>
<evidence type="ECO:0000256" key="16">
    <source>
        <dbReference type="ARBA" id="ARBA00023209"/>
    </source>
</evidence>
<keyword evidence="12 18" id="KW-0548">Nucleotidyltransferase</keyword>
<evidence type="ECO:0000256" key="19">
    <source>
        <dbReference type="SAM" id="Phobius"/>
    </source>
</evidence>
<gene>
    <name evidence="20" type="ORF">ACFQ2F_09090</name>
</gene>
<evidence type="ECO:0000256" key="9">
    <source>
        <dbReference type="ARBA" id="ARBA00022516"/>
    </source>
</evidence>
<evidence type="ECO:0000256" key="7">
    <source>
        <dbReference type="ARBA" id="ARBA00019373"/>
    </source>
</evidence>
<evidence type="ECO:0000256" key="12">
    <source>
        <dbReference type="ARBA" id="ARBA00022695"/>
    </source>
</evidence>
<feature type="transmembrane region" description="Helical" evidence="19">
    <location>
        <begin position="44"/>
        <end position="61"/>
    </location>
</feature>
<evidence type="ECO:0000313" key="20">
    <source>
        <dbReference type="EMBL" id="MFD0987253.1"/>
    </source>
</evidence>
<evidence type="ECO:0000256" key="14">
    <source>
        <dbReference type="ARBA" id="ARBA00023098"/>
    </source>
</evidence>
<evidence type="ECO:0000313" key="21">
    <source>
        <dbReference type="Proteomes" id="UP001597102"/>
    </source>
</evidence>
<evidence type="ECO:0000256" key="2">
    <source>
        <dbReference type="ARBA" id="ARBA00004651"/>
    </source>
</evidence>
<evidence type="ECO:0000256" key="10">
    <source>
        <dbReference type="ARBA" id="ARBA00022679"/>
    </source>
</evidence>
<feature type="transmembrane region" description="Helical" evidence="19">
    <location>
        <begin position="73"/>
        <end position="90"/>
    </location>
</feature>
<dbReference type="GO" id="GO:0016779">
    <property type="term" value="F:nucleotidyltransferase activity"/>
    <property type="evidence" value="ECO:0007669"/>
    <property type="project" value="UniProtKB-KW"/>
</dbReference>
<keyword evidence="17" id="KW-1208">Phospholipid metabolism</keyword>
<keyword evidence="9" id="KW-0444">Lipid biosynthesis</keyword>
<comment type="catalytic activity">
    <reaction evidence="1 18">
        <text>a 1,2-diacyl-sn-glycero-3-phosphate + CTP + H(+) = a CDP-1,2-diacyl-sn-glycerol + diphosphate</text>
        <dbReference type="Rhea" id="RHEA:16229"/>
        <dbReference type="ChEBI" id="CHEBI:15378"/>
        <dbReference type="ChEBI" id="CHEBI:33019"/>
        <dbReference type="ChEBI" id="CHEBI:37563"/>
        <dbReference type="ChEBI" id="CHEBI:58332"/>
        <dbReference type="ChEBI" id="CHEBI:58608"/>
        <dbReference type="EC" id="2.7.7.41"/>
    </reaction>
</comment>
<dbReference type="PROSITE" id="PS01315">
    <property type="entry name" value="CDS"/>
    <property type="match status" value="1"/>
</dbReference>
<keyword evidence="11 18" id="KW-0812">Transmembrane</keyword>
<keyword evidence="14" id="KW-0443">Lipid metabolism</keyword>
<evidence type="ECO:0000256" key="18">
    <source>
        <dbReference type="RuleBase" id="RU003938"/>
    </source>
</evidence>
<keyword evidence="21" id="KW-1185">Reference proteome</keyword>
<dbReference type="PANTHER" id="PTHR46382:SF1">
    <property type="entry name" value="PHOSPHATIDATE CYTIDYLYLTRANSFERASE"/>
    <property type="match status" value="1"/>
</dbReference>
<dbReference type="InterPro" id="IPR000374">
    <property type="entry name" value="PC_trans"/>
</dbReference>
<keyword evidence="10 18" id="KW-0808">Transferase</keyword>